<evidence type="ECO:0000259" key="1">
    <source>
        <dbReference type="Pfam" id="PF10074"/>
    </source>
</evidence>
<name>A0A7W6NXM7_9SPHN</name>
<dbReference type="Pfam" id="PF10074">
    <property type="entry name" value="RovC_DNA-bd"/>
    <property type="match status" value="1"/>
</dbReference>
<dbReference type="EMBL" id="JACIEH010000002">
    <property type="protein sequence ID" value="MBB4099428.1"/>
    <property type="molecule type" value="Genomic_DNA"/>
</dbReference>
<sequence length="213" mass="23725">MSICTRRREVRRAGGCGFQEAPECDALHARILWRAEHDRGVVTVDAIPAEQGKDSLDIRRVGVDVLLLSPDGGSRQLLLSDGPRHIHLALREGSLLDGPVRLRYALEGLADIEPKLLTVRRLAGLWRLGRMPAELFPRDPRARRWIEMLRALDASRDGASQRDIAAALFGAGAVRRDWRAASDYLRLRIQRLARNGEAMLDGGYLRLVAARVG</sequence>
<feature type="domain" description="T6SS Transcription factor RovC-like DNA binding" evidence="1">
    <location>
        <begin position="112"/>
        <end position="208"/>
    </location>
</feature>
<accession>A0A7W6NXM7</accession>
<comment type="caution">
    <text evidence="2">The sequence shown here is derived from an EMBL/GenBank/DDBJ whole genome shotgun (WGS) entry which is preliminary data.</text>
</comment>
<dbReference type="AlphaFoldDB" id="A0A7W6NXM7"/>
<dbReference type="RefSeq" id="WP_183998691.1">
    <property type="nucleotide sequence ID" value="NZ_JACIEH010000002.1"/>
</dbReference>
<keyword evidence="3" id="KW-1185">Reference proteome</keyword>
<evidence type="ECO:0000313" key="3">
    <source>
        <dbReference type="Proteomes" id="UP000557392"/>
    </source>
</evidence>
<gene>
    <name evidence="2" type="ORF">GGR46_002992</name>
</gene>
<proteinExistence type="predicted"/>
<organism evidence="2 3">
    <name type="scientific">Sphingomonas kyeonggiensis</name>
    <dbReference type="NCBI Taxonomy" id="1268553"/>
    <lineage>
        <taxon>Bacteria</taxon>
        <taxon>Pseudomonadati</taxon>
        <taxon>Pseudomonadota</taxon>
        <taxon>Alphaproteobacteria</taxon>
        <taxon>Sphingomonadales</taxon>
        <taxon>Sphingomonadaceae</taxon>
        <taxon>Sphingomonas</taxon>
    </lineage>
</organism>
<evidence type="ECO:0000313" key="2">
    <source>
        <dbReference type="EMBL" id="MBB4099428.1"/>
    </source>
</evidence>
<dbReference type="InterPro" id="IPR018754">
    <property type="entry name" value="RovC-like_DNA-bd"/>
</dbReference>
<reference evidence="2 3" key="1">
    <citation type="submission" date="2020-08" db="EMBL/GenBank/DDBJ databases">
        <title>Genomic Encyclopedia of Type Strains, Phase IV (KMG-IV): sequencing the most valuable type-strain genomes for metagenomic binning, comparative biology and taxonomic classification.</title>
        <authorList>
            <person name="Goeker M."/>
        </authorList>
    </citation>
    <scope>NUCLEOTIDE SEQUENCE [LARGE SCALE GENOMIC DNA]</scope>
    <source>
        <strain evidence="2 3">DSM 101806</strain>
    </source>
</reference>
<dbReference type="Proteomes" id="UP000557392">
    <property type="component" value="Unassembled WGS sequence"/>
</dbReference>
<protein>
    <recommendedName>
        <fullName evidence="1">T6SS Transcription factor RovC-like DNA binding domain-containing protein</fullName>
    </recommendedName>
</protein>